<protein>
    <submittedName>
        <fullName evidence="1">Uncharacterized protein</fullName>
    </submittedName>
</protein>
<reference evidence="1 2" key="1">
    <citation type="journal article" date="2018" name="Nat. Biotechnol.">
        <title>A standardized bacterial taxonomy based on genome phylogeny substantially revises the tree of life.</title>
        <authorList>
            <person name="Parks D.H."/>
            <person name="Chuvochina M."/>
            <person name="Waite D.W."/>
            <person name="Rinke C."/>
            <person name="Skarshewski A."/>
            <person name="Chaumeil P.A."/>
            <person name="Hugenholtz P."/>
        </authorList>
    </citation>
    <scope>NUCLEOTIDE SEQUENCE [LARGE SCALE GENOMIC DNA]</scope>
    <source>
        <strain evidence="1">UBA8733</strain>
    </source>
</reference>
<comment type="caution">
    <text evidence="1">The sequence shown here is derived from an EMBL/GenBank/DDBJ whole genome shotgun (WGS) entry which is preliminary data.</text>
</comment>
<name>A0A3B9H3R3_9PROT</name>
<dbReference type="EMBL" id="DMAN01000442">
    <property type="protein sequence ID" value="HAE29329.1"/>
    <property type="molecule type" value="Genomic_DNA"/>
</dbReference>
<dbReference type="SUPFAM" id="SSF53756">
    <property type="entry name" value="UDP-Glycosyltransferase/glycogen phosphorylase"/>
    <property type="match status" value="1"/>
</dbReference>
<dbReference type="PANTHER" id="PTHR46656:SF3">
    <property type="entry name" value="PUTATIVE-RELATED"/>
    <property type="match status" value="1"/>
</dbReference>
<proteinExistence type="predicted"/>
<dbReference type="CDD" id="cd01635">
    <property type="entry name" value="Glycosyltransferase_GTB-type"/>
    <property type="match status" value="1"/>
</dbReference>
<dbReference type="AlphaFoldDB" id="A0A3B9H3R3"/>
<accession>A0A3B9H3R3</accession>
<gene>
    <name evidence="1" type="ORF">DCG58_19385</name>
</gene>
<dbReference type="Gene3D" id="3.40.50.2000">
    <property type="entry name" value="Glycogen Phosphorylase B"/>
    <property type="match status" value="1"/>
</dbReference>
<dbReference type="PANTHER" id="PTHR46656">
    <property type="entry name" value="PUTATIVE-RELATED"/>
    <property type="match status" value="1"/>
</dbReference>
<evidence type="ECO:0000313" key="2">
    <source>
        <dbReference type="Proteomes" id="UP000259610"/>
    </source>
</evidence>
<evidence type="ECO:0000313" key="1">
    <source>
        <dbReference type="EMBL" id="HAE29329.1"/>
    </source>
</evidence>
<organism evidence="1 2">
    <name type="scientific">Hyphomonas adhaerens</name>
    <dbReference type="NCBI Taxonomy" id="81029"/>
    <lineage>
        <taxon>Bacteria</taxon>
        <taxon>Pseudomonadati</taxon>
        <taxon>Pseudomonadota</taxon>
        <taxon>Alphaproteobacteria</taxon>
        <taxon>Hyphomonadales</taxon>
        <taxon>Hyphomonadaceae</taxon>
        <taxon>Hyphomonas</taxon>
    </lineage>
</organism>
<sequence length="411" mass="45196">MSGTLGMESPIQQGKAAIRRMILPQPGVRTITFRENSPLVVAGMFRTGNGIGRAARACYEALNKEGLSPIAVDLSELFSQADTVSTVPLSGMPNTRSGTLILFANAPETERALMSLGLRRWHDWRIIGAWAWELPVGPKSWSRQARMLSEIWYPSRYVHDTLHGSAATGHRIVPHYVPARPMPSRPLQSSANDGVNLRVLSIADGRSSLPRKNLLAAIWMFSRAFTKGEQAELILKCRNLEEFPDYQRDVMQAAAQDPRIRVINRTLPQDEHDALLARSDVLLSPHRAEGFGLNLAEAMACGKAVIATGWSGNLEFMTKKNSILLPFQLIPVRDPSGIYSGFDGAQWAEAKIDAGAQALRDLYDSPSSVANLSDAARNSISRILVPDRYTDPLFGREDAVAQARDTARNTV</sequence>
<dbReference type="Pfam" id="PF13692">
    <property type="entry name" value="Glyco_trans_1_4"/>
    <property type="match status" value="1"/>
</dbReference>
<dbReference type="Proteomes" id="UP000259610">
    <property type="component" value="Unassembled WGS sequence"/>
</dbReference>